<dbReference type="RefSeq" id="WP_310056505.1">
    <property type="nucleotide sequence ID" value="NZ_JAVDVQ010000007.1"/>
</dbReference>
<gene>
    <name evidence="2" type="ORF">J2X01_002077</name>
</gene>
<keyword evidence="3" id="KW-1185">Reference proteome</keyword>
<reference evidence="2 3" key="1">
    <citation type="submission" date="2023-07" db="EMBL/GenBank/DDBJ databases">
        <title>Sorghum-associated microbial communities from plants grown in Nebraska, USA.</title>
        <authorList>
            <person name="Schachtman D."/>
        </authorList>
    </citation>
    <scope>NUCLEOTIDE SEQUENCE [LARGE SCALE GENOMIC DNA]</scope>
    <source>
        <strain evidence="2 3">BE167</strain>
    </source>
</reference>
<dbReference type="Proteomes" id="UP001252243">
    <property type="component" value="Unassembled WGS sequence"/>
</dbReference>
<feature type="compositionally biased region" description="Low complexity" evidence="1">
    <location>
        <begin position="78"/>
        <end position="89"/>
    </location>
</feature>
<proteinExistence type="predicted"/>
<comment type="caution">
    <text evidence="2">The sequence shown here is derived from an EMBL/GenBank/DDBJ whole genome shotgun (WGS) entry which is preliminary data.</text>
</comment>
<evidence type="ECO:0000313" key="2">
    <source>
        <dbReference type="EMBL" id="MDR7082787.1"/>
    </source>
</evidence>
<protein>
    <submittedName>
        <fullName evidence="2">Uncharacterized protein</fullName>
    </submittedName>
</protein>
<evidence type="ECO:0000256" key="1">
    <source>
        <dbReference type="SAM" id="MobiDB-lite"/>
    </source>
</evidence>
<name>A0ABU1UC86_9MICC</name>
<evidence type="ECO:0000313" key="3">
    <source>
        <dbReference type="Proteomes" id="UP001252243"/>
    </source>
</evidence>
<sequence>MRPQLAVGSGYVAHAHGAELMFDAFRRWPLVPSSQLLRLRSALLQCVELASPDNGRDPSDSARRLLQLVTDELERRNGASAGPAVPPAGFRHARRRPHA</sequence>
<feature type="region of interest" description="Disordered" evidence="1">
    <location>
        <begin position="73"/>
        <end position="99"/>
    </location>
</feature>
<organism evidence="2 3">
    <name type="scientific">Arthrobacter ginsengisoli</name>
    <dbReference type="NCBI Taxonomy" id="1356565"/>
    <lineage>
        <taxon>Bacteria</taxon>
        <taxon>Bacillati</taxon>
        <taxon>Actinomycetota</taxon>
        <taxon>Actinomycetes</taxon>
        <taxon>Micrococcales</taxon>
        <taxon>Micrococcaceae</taxon>
        <taxon>Arthrobacter</taxon>
    </lineage>
</organism>
<dbReference type="EMBL" id="JAVDVQ010000007">
    <property type="protein sequence ID" value="MDR7082787.1"/>
    <property type="molecule type" value="Genomic_DNA"/>
</dbReference>
<accession>A0ABU1UC86</accession>